<dbReference type="AlphaFoldDB" id="A0A2T1NEF5"/>
<dbReference type="GO" id="GO:0046872">
    <property type="term" value="F:metal ion binding"/>
    <property type="evidence" value="ECO:0007669"/>
    <property type="project" value="UniProtKB-KW"/>
</dbReference>
<comment type="caution">
    <text evidence="4">The sequence shown here is derived from an EMBL/GenBank/DDBJ whole genome shotgun (WGS) entry which is preliminary data.</text>
</comment>
<dbReference type="PANTHER" id="PTHR11358">
    <property type="entry name" value="ARGINASE/AGMATINASE"/>
    <property type="match status" value="1"/>
</dbReference>
<dbReference type="EMBL" id="PXOQ01000007">
    <property type="protein sequence ID" value="PSG90832.1"/>
    <property type="molecule type" value="Genomic_DNA"/>
</dbReference>
<dbReference type="SUPFAM" id="SSF52768">
    <property type="entry name" value="Arginase/deacetylase"/>
    <property type="match status" value="1"/>
</dbReference>
<dbReference type="OrthoDB" id="931936at2"/>
<dbReference type="InterPro" id="IPR023696">
    <property type="entry name" value="Ureohydrolase_dom_sf"/>
</dbReference>
<dbReference type="Gene3D" id="3.40.800.10">
    <property type="entry name" value="Ureohydrolase domain"/>
    <property type="match status" value="1"/>
</dbReference>
<organism evidence="4 5">
    <name type="scientific">Aurantibacter aestuarii</name>
    <dbReference type="NCBI Taxonomy" id="1266046"/>
    <lineage>
        <taxon>Bacteria</taxon>
        <taxon>Pseudomonadati</taxon>
        <taxon>Bacteroidota</taxon>
        <taxon>Flavobacteriia</taxon>
        <taxon>Flavobacteriales</taxon>
        <taxon>Flavobacteriaceae</taxon>
        <taxon>Aurantibacter</taxon>
    </lineage>
</organism>
<evidence type="ECO:0000256" key="1">
    <source>
        <dbReference type="ARBA" id="ARBA00022723"/>
    </source>
</evidence>
<evidence type="ECO:0000256" key="2">
    <source>
        <dbReference type="ARBA" id="ARBA00022801"/>
    </source>
</evidence>
<keyword evidence="5" id="KW-1185">Reference proteome</keyword>
<sequence>MNFSFLTPVSEDVLIYRQLLSPQTVGKKLQVHTSEDGVPSLSGGEIALLGVLENRRDASKKNNRLNFDEIRKSFYALFPGSWNTTCVDLGDLEPGETVEDTYFALKETISILLSQKVIPIVLGGSQDLTYANYRAYDAILPMVNIVNVDARFDLGEVSEAITSKSFVGKIILEEPYNLFNYATLGYQTYFNSQEEIDLMKKLYFEAYRLGEVSKDITLVEPVLRDANIVSVDISSVESSILSENQKISPNGFSGKEICAIARYSGISNKVSSFGIFDLNTTGNESQTAMLTAQILWYFIEGVNARIIESDFVDDKTYQKYITLVDDFELIFYKSLKSGRWWIEIPFLSNVNNKLKKHTLLPCAKNDYDMAINNIVPERWYKAHQKNIL</sequence>
<evidence type="ECO:0000313" key="4">
    <source>
        <dbReference type="EMBL" id="PSG90832.1"/>
    </source>
</evidence>
<dbReference type="RefSeq" id="WP_106462973.1">
    <property type="nucleotide sequence ID" value="NZ_PXOQ01000007.1"/>
</dbReference>
<dbReference type="GO" id="GO:0008783">
    <property type="term" value="F:agmatinase activity"/>
    <property type="evidence" value="ECO:0007669"/>
    <property type="project" value="TreeGrafter"/>
</dbReference>
<accession>A0A2T1NEF5</accession>
<dbReference type="PROSITE" id="PS51409">
    <property type="entry name" value="ARGINASE_2"/>
    <property type="match status" value="1"/>
</dbReference>
<comment type="similarity">
    <text evidence="3">Belongs to the arginase family.</text>
</comment>
<evidence type="ECO:0000313" key="5">
    <source>
        <dbReference type="Proteomes" id="UP000238426"/>
    </source>
</evidence>
<protein>
    <submittedName>
        <fullName evidence="4">Arginase</fullName>
    </submittedName>
</protein>
<keyword evidence="1" id="KW-0479">Metal-binding</keyword>
<dbReference type="Pfam" id="PF00491">
    <property type="entry name" value="Arginase"/>
    <property type="match status" value="1"/>
</dbReference>
<keyword evidence="2" id="KW-0378">Hydrolase</keyword>
<dbReference type="CDD" id="cd09988">
    <property type="entry name" value="Formimidoylglutamase"/>
    <property type="match status" value="1"/>
</dbReference>
<dbReference type="PANTHER" id="PTHR11358:SF26">
    <property type="entry name" value="GUANIDINO ACID HYDROLASE, MITOCHONDRIAL"/>
    <property type="match status" value="1"/>
</dbReference>
<gene>
    <name evidence="4" type="ORF">C7H52_06045</name>
</gene>
<dbReference type="InterPro" id="IPR006035">
    <property type="entry name" value="Ureohydrolase"/>
</dbReference>
<reference evidence="4 5" key="1">
    <citation type="submission" date="2018-03" db="EMBL/GenBank/DDBJ databases">
        <title>Mesoflavibacter sp. HG37 and Mesoflavibacter sp. HG96 sp.nov., two marine bacteria isolated from seawater of Western Pacific Ocean.</title>
        <authorList>
            <person name="Cheng H."/>
            <person name="Wu Y.-H."/>
            <person name="Guo L.-L."/>
            <person name="Xu X.-W."/>
        </authorList>
    </citation>
    <scope>NUCLEOTIDE SEQUENCE [LARGE SCALE GENOMIC DNA]</scope>
    <source>
        <strain evidence="4 5">KCTC 32269</strain>
    </source>
</reference>
<dbReference type="Proteomes" id="UP000238426">
    <property type="component" value="Unassembled WGS sequence"/>
</dbReference>
<name>A0A2T1NEF5_9FLAO</name>
<evidence type="ECO:0000256" key="3">
    <source>
        <dbReference type="PROSITE-ProRule" id="PRU00742"/>
    </source>
</evidence>
<dbReference type="GO" id="GO:0033389">
    <property type="term" value="P:putrescine biosynthetic process from arginine, via agmatine"/>
    <property type="evidence" value="ECO:0007669"/>
    <property type="project" value="TreeGrafter"/>
</dbReference>
<proteinExistence type="inferred from homology"/>